<dbReference type="RefSeq" id="WP_129004107.1">
    <property type="nucleotide sequence ID" value="NZ_SDHZ01000002.1"/>
</dbReference>
<sequence length="534" mass="58258">MSTVVKAVVAAAMFTGMVNVAAAQMNPKEKMAAALKAIQENYVDSVKDETLTDAAIVGMLKQLDPHSRYFSREESSQMRQSMSGSFTGIGIQYVMEHDSVYVTQVIPDGPAAKRGLLAGDRIIAVNDTSVAGKQLSNYDIMTKLRGTKGSVVKLTVHRKSVDAPLTVEVERGAIPDRSVKAAYMVDDKTGYIALRIFNLTTRNEIDKALIDLKKAGMQNLILDLQGNGGGYVEAAIGVADEFLQKDQLVFYSMPQDKGKDYYYTSGSGQFMTGKLIVLIDQNTASASEILAGALQDWDRAILVGRRSFGKGLMQKPVPLPDGAVLELTGARYYTPSGRSIQKPYHGAQYDDNVVTRLASGELMNANVIHFADSLKYTTLTAKRTVYGGGGIMPDKYVPIDTVEYNGWLQNVGAAGFVGRAVFDFIDSSRETLQRNWSSFPVFLAKFQVPVQVVDYVIGSAAKAGMPVSKGIESRTRDLLSLEIKGQVASQLFAGNNYYVQVLNADNESYRKALEILADQKLYSSYLPAPAKNKK</sequence>
<keyword evidence="9" id="KW-1185">Reference proteome</keyword>
<comment type="caution">
    <text evidence="8">The sequence shown here is derived from an EMBL/GenBank/DDBJ whole genome shotgun (WGS) entry which is preliminary data.</text>
</comment>
<evidence type="ECO:0000259" key="7">
    <source>
        <dbReference type="PROSITE" id="PS50106"/>
    </source>
</evidence>
<dbReference type="InterPro" id="IPR055210">
    <property type="entry name" value="CtpA/B_N"/>
</dbReference>
<evidence type="ECO:0000256" key="1">
    <source>
        <dbReference type="ARBA" id="ARBA00009179"/>
    </source>
</evidence>
<proteinExistence type="inferred from homology"/>
<dbReference type="CDD" id="cd07560">
    <property type="entry name" value="Peptidase_S41_CPP"/>
    <property type="match status" value="1"/>
</dbReference>
<dbReference type="SUPFAM" id="SSF50156">
    <property type="entry name" value="PDZ domain-like"/>
    <property type="match status" value="1"/>
</dbReference>
<feature type="chain" id="PRO_5021029225" evidence="6">
    <location>
        <begin position="23"/>
        <end position="534"/>
    </location>
</feature>
<feature type="signal peptide" evidence="6">
    <location>
        <begin position="1"/>
        <end position="22"/>
    </location>
</feature>
<keyword evidence="4 5" id="KW-0720">Serine protease</keyword>
<dbReference type="GO" id="GO:0006508">
    <property type="term" value="P:proteolysis"/>
    <property type="evidence" value="ECO:0007669"/>
    <property type="project" value="UniProtKB-KW"/>
</dbReference>
<dbReference type="SUPFAM" id="SSF52096">
    <property type="entry name" value="ClpP/crotonase"/>
    <property type="match status" value="1"/>
</dbReference>
<keyword evidence="3 5" id="KW-0378">Hydrolase</keyword>
<evidence type="ECO:0000256" key="6">
    <source>
        <dbReference type="SAM" id="SignalP"/>
    </source>
</evidence>
<evidence type="ECO:0000256" key="5">
    <source>
        <dbReference type="RuleBase" id="RU004404"/>
    </source>
</evidence>
<dbReference type="InterPro" id="IPR001478">
    <property type="entry name" value="PDZ"/>
</dbReference>
<dbReference type="Proteomes" id="UP000290545">
    <property type="component" value="Unassembled WGS sequence"/>
</dbReference>
<dbReference type="PROSITE" id="PS50106">
    <property type="entry name" value="PDZ"/>
    <property type="match status" value="1"/>
</dbReference>
<dbReference type="Gene3D" id="3.90.226.10">
    <property type="entry name" value="2-enoyl-CoA Hydratase, Chain A, domain 1"/>
    <property type="match status" value="1"/>
</dbReference>
<name>A0A4Q1D410_9BACT</name>
<gene>
    <name evidence="8" type="ORF">ESB13_13435</name>
</gene>
<dbReference type="OrthoDB" id="9812068at2"/>
<dbReference type="Pfam" id="PF03572">
    <property type="entry name" value="Peptidase_S41"/>
    <property type="match status" value="1"/>
</dbReference>
<dbReference type="Pfam" id="PF22694">
    <property type="entry name" value="CtpB_N-like"/>
    <property type="match status" value="1"/>
</dbReference>
<evidence type="ECO:0000313" key="8">
    <source>
        <dbReference type="EMBL" id="RXK83119.1"/>
    </source>
</evidence>
<organism evidence="8 9">
    <name type="scientific">Filimonas effusa</name>
    <dbReference type="NCBI Taxonomy" id="2508721"/>
    <lineage>
        <taxon>Bacteria</taxon>
        <taxon>Pseudomonadati</taxon>
        <taxon>Bacteroidota</taxon>
        <taxon>Chitinophagia</taxon>
        <taxon>Chitinophagales</taxon>
        <taxon>Chitinophagaceae</taxon>
        <taxon>Filimonas</taxon>
    </lineage>
</organism>
<keyword evidence="2 5" id="KW-0645">Protease</keyword>
<evidence type="ECO:0000256" key="2">
    <source>
        <dbReference type="ARBA" id="ARBA00022670"/>
    </source>
</evidence>
<dbReference type="EMBL" id="SDHZ01000002">
    <property type="protein sequence ID" value="RXK83119.1"/>
    <property type="molecule type" value="Genomic_DNA"/>
</dbReference>
<dbReference type="InterPro" id="IPR004447">
    <property type="entry name" value="Peptidase_S41A"/>
</dbReference>
<accession>A0A4Q1D410</accession>
<dbReference type="InterPro" id="IPR005151">
    <property type="entry name" value="Tail-specific_protease"/>
</dbReference>
<dbReference type="Gene3D" id="3.30.750.44">
    <property type="match status" value="1"/>
</dbReference>
<reference evidence="8 9" key="1">
    <citation type="submission" date="2019-01" db="EMBL/GenBank/DDBJ databases">
        <title>Filimonas sp. strain TTM-71.</title>
        <authorList>
            <person name="Chen W.-M."/>
        </authorList>
    </citation>
    <scope>NUCLEOTIDE SEQUENCE [LARGE SCALE GENOMIC DNA]</scope>
    <source>
        <strain evidence="8 9">TTM-71</strain>
    </source>
</reference>
<dbReference type="InterPro" id="IPR029045">
    <property type="entry name" value="ClpP/crotonase-like_dom_sf"/>
</dbReference>
<comment type="similarity">
    <text evidence="1 5">Belongs to the peptidase S41A family.</text>
</comment>
<evidence type="ECO:0000313" key="9">
    <source>
        <dbReference type="Proteomes" id="UP000290545"/>
    </source>
</evidence>
<dbReference type="NCBIfam" id="TIGR00225">
    <property type="entry name" value="prc"/>
    <property type="match status" value="1"/>
</dbReference>
<dbReference type="PANTHER" id="PTHR32060">
    <property type="entry name" value="TAIL-SPECIFIC PROTEASE"/>
    <property type="match status" value="1"/>
</dbReference>
<dbReference type="AlphaFoldDB" id="A0A4Q1D410"/>
<evidence type="ECO:0000256" key="3">
    <source>
        <dbReference type="ARBA" id="ARBA00022801"/>
    </source>
</evidence>
<dbReference type="SMART" id="SM00228">
    <property type="entry name" value="PDZ"/>
    <property type="match status" value="1"/>
</dbReference>
<dbReference type="Gene3D" id="2.30.42.10">
    <property type="match status" value="1"/>
</dbReference>
<evidence type="ECO:0000256" key="4">
    <source>
        <dbReference type="ARBA" id="ARBA00022825"/>
    </source>
</evidence>
<dbReference type="GO" id="GO:0030288">
    <property type="term" value="C:outer membrane-bounded periplasmic space"/>
    <property type="evidence" value="ECO:0007669"/>
    <property type="project" value="TreeGrafter"/>
</dbReference>
<dbReference type="InterPro" id="IPR036034">
    <property type="entry name" value="PDZ_sf"/>
</dbReference>
<protein>
    <submittedName>
        <fullName evidence="8">S41 family peptidase</fullName>
    </submittedName>
</protein>
<dbReference type="Pfam" id="PF13180">
    <property type="entry name" value="PDZ_2"/>
    <property type="match status" value="1"/>
</dbReference>
<dbReference type="GO" id="GO:0007165">
    <property type="term" value="P:signal transduction"/>
    <property type="evidence" value="ECO:0007669"/>
    <property type="project" value="TreeGrafter"/>
</dbReference>
<dbReference type="PANTHER" id="PTHR32060:SF30">
    <property type="entry name" value="CARBOXY-TERMINAL PROCESSING PROTEASE CTPA"/>
    <property type="match status" value="1"/>
</dbReference>
<feature type="domain" description="PDZ" evidence="7">
    <location>
        <begin position="75"/>
        <end position="159"/>
    </location>
</feature>
<dbReference type="GO" id="GO:0008236">
    <property type="term" value="F:serine-type peptidase activity"/>
    <property type="evidence" value="ECO:0007669"/>
    <property type="project" value="UniProtKB-KW"/>
</dbReference>
<dbReference type="GO" id="GO:0004175">
    <property type="term" value="F:endopeptidase activity"/>
    <property type="evidence" value="ECO:0007669"/>
    <property type="project" value="TreeGrafter"/>
</dbReference>
<keyword evidence="6" id="KW-0732">Signal</keyword>
<dbReference type="SMART" id="SM00245">
    <property type="entry name" value="TSPc"/>
    <property type="match status" value="1"/>
</dbReference>
<dbReference type="CDD" id="cd06782">
    <property type="entry name" value="cpPDZ_CPP-like"/>
    <property type="match status" value="1"/>
</dbReference>